<dbReference type="EMBL" id="CCKQ01012337">
    <property type="protein sequence ID" value="CDW83948.1"/>
    <property type="molecule type" value="Genomic_DNA"/>
</dbReference>
<keyword evidence="6" id="KW-0472">Membrane</keyword>
<evidence type="ECO:0000313" key="9">
    <source>
        <dbReference type="EMBL" id="CDW83948.1"/>
    </source>
</evidence>
<feature type="region of interest" description="Disordered" evidence="7">
    <location>
        <begin position="81"/>
        <end position="109"/>
    </location>
</feature>
<dbReference type="Proteomes" id="UP000039865">
    <property type="component" value="Unassembled WGS sequence"/>
</dbReference>
<evidence type="ECO:0000256" key="3">
    <source>
        <dbReference type="ARBA" id="ARBA00006259"/>
    </source>
</evidence>
<reference evidence="9 10" key="1">
    <citation type="submission" date="2014-06" db="EMBL/GenBank/DDBJ databases">
        <authorList>
            <person name="Swart Estienne"/>
        </authorList>
    </citation>
    <scope>NUCLEOTIDE SEQUENCE [LARGE SCALE GENOMIC DNA]</scope>
    <source>
        <strain evidence="9 10">130c</strain>
    </source>
</reference>
<dbReference type="InterPro" id="IPR045326">
    <property type="entry name" value="ATG17-like_dom"/>
</dbReference>
<evidence type="ECO:0000256" key="2">
    <source>
        <dbReference type="ARBA" id="ARBA00004623"/>
    </source>
</evidence>
<evidence type="ECO:0000256" key="6">
    <source>
        <dbReference type="ARBA" id="ARBA00023136"/>
    </source>
</evidence>
<feature type="compositionally biased region" description="Polar residues" evidence="7">
    <location>
        <begin position="98"/>
        <end position="109"/>
    </location>
</feature>
<evidence type="ECO:0000256" key="7">
    <source>
        <dbReference type="SAM" id="MobiDB-lite"/>
    </source>
</evidence>
<evidence type="ECO:0000256" key="5">
    <source>
        <dbReference type="ARBA" id="ARBA00023006"/>
    </source>
</evidence>
<dbReference type="GO" id="GO:0034727">
    <property type="term" value="P:piecemeal microautophagy of the nucleus"/>
    <property type="evidence" value="ECO:0007669"/>
    <property type="project" value="TreeGrafter"/>
</dbReference>
<dbReference type="Pfam" id="PF04108">
    <property type="entry name" value="ATG17_like"/>
    <property type="match status" value="1"/>
</dbReference>
<dbReference type="GO" id="GO:0034045">
    <property type="term" value="C:phagophore assembly site membrane"/>
    <property type="evidence" value="ECO:0007669"/>
    <property type="project" value="UniProtKB-SubCell"/>
</dbReference>
<dbReference type="PANTHER" id="PTHR28005">
    <property type="entry name" value="AUTOPHAGY-RELATED PROTEIN 17"/>
    <property type="match status" value="1"/>
</dbReference>
<keyword evidence="10" id="KW-1185">Reference proteome</keyword>
<dbReference type="OrthoDB" id="1937984at2759"/>
<comment type="subcellular location">
    <subcellularLocation>
        <location evidence="1">Cytoplasm</location>
    </subcellularLocation>
    <subcellularLocation>
        <location evidence="2">Preautophagosomal structure membrane</location>
        <topology evidence="2">Peripheral membrane protein</topology>
    </subcellularLocation>
</comment>
<protein>
    <recommendedName>
        <fullName evidence="8">Autophagy protein ATG17-like domain-containing protein</fullName>
    </recommendedName>
</protein>
<sequence>MNKQVQTIIDGVQSSYHKIQTIDQELQGQLQIIRMLVVQLENKKLEVQLYYDKVLMSTNSKQNLQNILSKLSESQINQSILKRSGSEDTGEEIKENMLQGSESESAQRANLMSGSAIGTSNTKQSELGKDNQITESQRLRTLCDFVDEEAIQQITERADSSFKILKVQFYQPQNNKFQEVKDKALHVNDQLVKRIEYQISLIYKTKSDLDFQNQAISSKYGKLQGIIKELHQLLKSVERVHNQIDNINITPEQIYQLLQAIIAIHKQSENLRDESTQIMDAIKGASDNYDDFYESSRQSYVSFVNFAPSVQDTMQEVDKWFQQFEISRQQCVEDYEEIEKLSTWYEFFQKSYQELEVEIERRTQYEFNIKQKVNMFRLFLMQEIHQEQKKRMDFNDKHYRYLPGNLKQNLEDPPIRYEIYPKFNEAQEEEMIEIQDDEENQDYFDSNQQYSNNIADNMQSNNLVDFLMNQFQSNQNQQMDYQVQQNNQENQQDFLSGNPQNQASNRSLLINNQQLNFD</sequence>
<feature type="region of interest" description="Disordered" evidence="7">
    <location>
        <begin position="491"/>
        <end position="518"/>
    </location>
</feature>
<evidence type="ECO:0000313" key="10">
    <source>
        <dbReference type="Proteomes" id="UP000039865"/>
    </source>
</evidence>
<evidence type="ECO:0000259" key="8">
    <source>
        <dbReference type="Pfam" id="PF04108"/>
    </source>
</evidence>
<dbReference type="PANTHER" id="PTHR28005:SF1">
    <property type="entry name" value="AUTOPHAGY-RELATED PROTEIN 17"/>
    <property type="match status" value="1"/>
</dbReference>
<keyword evidence="5" id="KW-0072">Autophagy</keyword>
<dbReference type="GO" id="GO:0000045">
    <property type="term" value="P:autophagosome assembly"/>
    <property type="evidence" value="ECO:0007669"/>
    <property type="project" value="TreeGrafter"/>
</dbReference>
<dbReference type="GO" id="GO:1990316">
    <property type="term" value="C:Atg1/ULK1 kinase complex"/>
    <property type="evidence" value="ECO:0007669"/>
    <property type="project" value="TreeGrafter"/>
</dbReference>
<dbReference type="GO" id="GO:0030295">
    <property type="term" value="F:protein kinase activator activity"/>
    <property type="evidence" value="ECO:0007669"/>
    <property type="project" value="TreeGrafter"/>
</dbReference>
<organism evidence="9 10">
    <name type="scientific">Stylonychia lemnae</name>
    <name type="common">Ciliate</name>
    <dbReference type="NCBI Taxonomy" id="5949"/>
    <lineage>
        <taxon>Eukaryota</taxon>
        <taxon>Sar</taxon>
        <taxon>Alveolata</taxon>
        <taxon>Ciliophora</taxon>
        <taxon>Intramacronucleata</taxon>
        <taxon>Spirotrichea</taxon>
        <taxon>Stichotrichia</taxon>
        <taxon>Sporadotrichida</taxon>
        <taxon>Oxytrichidae</taxon>
        <taxon>Stylonychinae</taxon>
        <taxon>Stylonychia</taxon>
    </lineage>
</organism>
<dbReference type="GO" id="GO:0000422">
    <property type="term" value="P:autophagy of mitochondrion"/>
    <property type="evidence" value="ECO:0007669"/>
    <property type="project" value="TreeGrafter"/>
</dbReference>
<evidence type="ECO:0000256" key="4">
    <source>
        <dbReference type="ARBA" id="ARBA00022490"/>
    </source>
</evidence>
<feature type="compositionally biased region" description="Polar residues" evidence="7">
    <location>
        <begin position="493"/>
        <end position="518"/>
    </location>
</feature>
<keyword evidence="4" id="KW-0963">Cytoplasm</keyword>
<dbReference type="InParanoid" id="A0A078ASY8"/>
<dbReference type="InterPro" id="IPR007240">
    <property type="entry name" value="Atg17"/>
</dbReference>
<gene>
    <name evidence="9" type="primary">Contig18179.g873</name>
    <name evidence="9" type="ORF">STYLEM_13003</name>
</gene>
<proteinExistence type="inferred from homology"/>
<dbReference type="GO" id="GO:0060090">
    <property type="term" value="F:molecular adaptor activity"/>
    <property type="evidence" value="ECO:0007669"/>
    <property type="project" value="TreeGrafter"/>
</dbReference>
<comment type="similarity">
    <text evidence="3">Belongs to the ATG17 family.</text>
</comment>
<evidence type="ECO:0000256" key="1">
    <source>
        <dbReference type="ARBA" id="ARBA00004496"/>
    </source>
</evidence>
<accession>A0A078ASY8</accession>
<feature type="domain" description="Autophagy protein ATG17-like" evidence="8">
    <location>
        <begin position="7"/>
        <end position="402"/>
    </location>
</feature>
<dbReference type="AlphaFoldDB" id="A0A078ASY8"/>
<name>A0A078ASY8_STYLE</name>